<comment type="similarity">
    <text evidence="11">In the N-terminal section; belongs to the histidinol-phosphatase family.</text>
</comment>
<dbReference type="InterPro" id="IPR000807">
    <property type="entry name" value="ImidazoleglycerolP_deHydtase"/>
</dbReference>
<organism evidence="12 13">
    <name type="scientific">Buchnera aphidicola</name>
    <name type="common">Hyadaphis tataricae</name>
    <dbReference type="NCBI Taxonomy" id="1241859"/>
    <lineage>
        <taxon>Bacteria</taxon>
        <taxon>Pseudomonadati</taxon>
        <taxon>Pseudomonadota</taxon>
        <taxon>Gammaproteobacteria</taxon>
        <taxon>Enterobacterales</taxon>
        <taxon>Erwiniaceae</taxon>
        <taxon>Buchnera</taxon>
    </lineage>
</organism>
<feature type="binding site" evidence="11">
    <location>
        <position position="128"/>
    </location>
    <ligand>
        <name>Mg(2+)</name>
        <dbReference type="ChEBI" id="CHEBI:18420"/>
    </ligand>
</feature>
<reference evidence="12 13" key="1">
    <citation type="submission" date="2018-12" db="EMBL/GenBank/DDBJ databases">
        <authorList>
            <person name="Chong R.A."/>
        </authorList>
    </citation>
    <scope>NUCLEOTIDE SEQUENCE [LARGE SCALE GENOMIC DNA]</scope>
    <source>
        <strain evidence="12 13">Hta</strain>
    </source>
</reference>
<dbReference type="Gene3D" id="3.40.50.1000">
    <property type="entry name" value="HAD superfamily/HAD-like"/>
    <property type="match status" value="1"/>
</dbReference>
<dbReference type="InterPro" id="IPR005954">
    <property type="entry name" value="HisB_N"/>
</dbReference>
<name>A0A4D6XUE0_9GAMM</name>
<dbReference type="EC" id="3.1.3.15" evidence="11"/>
<dbReference type="OrthoDB" id="9790411at2"/>
<dbReference type="CDD" id="cd07914">
    <property type="entry name" value="IGPD"/>
    <property type="match status" value="1"/>
</dbReference>
<comment type="cofactor">
    <cofactor evidence="11">
        <name>Zn(2+)</name>
        <dbReference type="ChEBI" id="CHEBI:29105"/>
    </cofactor>
</comment>
<dbReference type="NCBIfam" id="TIGR01662">
    <property type="entry name" value="HAD-SF-IIIA"/>
    <property type="match status" value="1"/>
</dbReference>
<keyword evidence="5 11" id="KW-0378">Hydrolase</keyword>
<dbReference type="Pfam" id="PF00475">
    <property type="entry name" value="IGPD"/>
    <property type="match status" value="1"/>
</dbReference>
<dbReference type="HAMAP" id="MF_00076">
    <property type="entry name" value="HisB"/>
    <property type="match status" value="1"/>
</dbReference>
<dbReference type="InterPro" id="IPR006549">
    <property type="entry name" value="HAD-SF_hydro_IIIA"/>
</dbReference>
<comment type="similarity">
    <text evidence="11">In the C-terminal section; belongs to the imidazoleglycerol-phosphate dehydratase family.</text>
</comment>
<keyword evidence="10 11" id="KW-0511">Multifunctional enzyme</keyword>
<feature type="active site" description="Proton donor" evidence="11">
    <location>
        <position position="11"/>
    </location>
</feature>
<dbReference type="NCBIfam" id="TIGR01261">
    <property type="entry name" value="hisB_Nterm"/>
    <property type="match status" value="1"/>
</dbReference>
<dbReference type="InterPro" id="IPR038494">
    <property type="entry name" value="IGPD_sf"/>
</dbReference>
<dbReference type="GO" id="GO:0005737">
    <property type="term" value="C:cytoplasm"/>
    <property type="evidence" value="ECO:0007669"/>
    <property type="project" value="UniProtKB-SubCell"/>
</dbReference>
<dbReference type="GO" id="GO:0004424">
    <property type="term" value="F:imidazoleglycerol-phosphate dehydratase activity"/>
    <property type="evidence" value="ECO:0007669"/>
    <property type="project" value="UniProtKB-UniRule"/>
</dbReference>
<dbReference type="AlphaFoldDB" id="A0A4D6XUE0"/>
<keyword evidence="7 11" id="KW-0460">Magnesium</keyword>
<dbReference type="Proteomes" id="UP000298773">
    <property type="component" value="Chromosome"/>
</dbReference>
<dbReference type="PROSITE" id="PS00954">
    <property type="entry name" value="IGP_DEHYDRATASE_1"/>
    <property type="match status" value="1"/>
</dbReference>
<dbReference type="FunFam" id="3.30.230.40:FF:000003">
    <property type="entry name" value="Imidazoleglycerol-phosphate dehydratase HisB"/>
    <property type="match status" value="1"/>
</dbReference>
<dbReference type="GO" id="GO:0004401">
    <property type="term" value="F:histidinol-phosphatase activity"/>
    <property type="evidence" value="ECO:0007669"/>
    <property type="project" value="UniProtKB-UniRule"/>
</dbReference>
<evidence type="ECO:0000313" key="12">
    <source>
        <dbReference type="EMBL" id="QCI21422.1"/>
    </source>
</evidence>
<dbReference type="InterPro" id="IPR023214">
    <property type="entry name" value="HAD_sf"/>
</dbReference>
<proteinExistence type="inferred from homology"/>
<sequence length="353" mass="40318">MKKKYLFIDRDGTLIDEPDNNFQIDSMRKLKFKKNVILALSELSNLDYKLIMVTNQDGLGTASFPLENFNQPHLFMLHVFDSQGVTFDDVLICPHFIHDDCKCRKPKIHMIKPWLKKIDSLHSYVIGDRKTDMILAKNLGISGIQYKEKMFNWIQIKNAIMKKNRCAQVIRNTKETKINVQVFLDSEENSEISTGINFFDHMLEQLSVHSGICIKISVIGDLNVDDHHTVEDAGIALGEALLQALGSKHGLSRFGFYVPMDESVSHCVIDISNRPYLKFQSTFHYQMVGDLNTAMIEHFFYSLVYSMRITLHLNARGKNDHHCAESLFKSFGCALRQAISVQGKKLPTSKGIL</sequence>
<dbReference type="NCBIfam" id="NF002111">
    <property type="entry name" value="PRK00951.2-1"/>
    <property type="match status" value="1"/>
</dbReference>
<dbReference type="PANTHER" id="PTHR23133:SF2">
    <property type="entry name" value="IMIDAZOLEGLYCEROL-PHOSPHATE DEHYDRATASE"/>
    <property type="match status" value="1"/>
</dbReference>
<evidence type="ECO:0000256" key="6">
    <source>
        <dbReference type="ARBA" id="ARBA00022833"/>
    </source>
</evidence>
<dbReference type="UniPathway" id="UPA00031">
    <property type="reaction ID" value="UER00011"/>
</dbReference>
<gene>
    <name evidence="11 12" type="primary">hisB</name>
    <name evidence="12" type="ORF">D9V69_00495</name>
</gene>
<dbReference type="InterPro" id="IPR020566">
    <property type="entry name" value="His_synth_bifunc_HisB"/>
</dbReference>
<dbReference type="Pfam" id="PF13242">
    <property type="entry name" value="Hydrolase_like"/>
    <property type="match status" value="1"/>
</dbReference>
<evidence type="ECO:0000256" key="7">
    <source>
        <dbReference type="ARBA" id="ARBA00022842"/>
    </source>
</evidence>
<feature type="region of interest" description="Imidazoleglycerol-phosphate dehydratase" evidence="11">
    <location>
        <begin position="165"/>
        <end position="353"/>
    </location>
</feature>
<keyword evidence="6 11" id="KW-0862">Zinc</keyword>
<feature type="region of interest" description="Histidinol-phosphatase" evidence="11">
    <location>
        <begin position="1"/>
        <end position="164"/>
    </location>
</feature>
<accession>A0A4D6XUE0</accession>
<keyword evidence="9 11" id="KW-0456">Lyase</keyword>
<evidence type="ECO:0000256" key="8">
    <source>
        <dbReference type="ARBA" id="ARBA00023102"/>
    </source>
</evidence>
<feature type="binding site" evidence="11">
    <location>
        <position position="95"/>
    </location>
    <ligand>
        <name>Zn(2+)</name>
        <dbReference type="ChEBI" id="CHEBI:29105"/>
    </ligand>
</feature>
<feature type="binding site" evidence="11">
    <location>
        <position position="101"/>
    </location>
    <ligand>
        <name>Zn(2+)</name>
        <dbReference type="ChEBI" id="CHEBI:29105"/>
    </ligand>
</feature>
<feature type="binding site" evidence="11">
    <location>
        <position position="9"/>
    </location>
    <ligand>
        <name>Mg(2+)</name>
        <dbReference type="ChEBI" id="CHEBI:18420"/>
    </ligand>
</feature>
<dbReference type="InterPro" id="IPR036412">
    <property type="entry name" value="HAD-like_sf"/>
</dbReference>
<evidence type="ECO:0000256" key="10">
    <source>
        <dbReference type="ARBA" id="ARBA00023268"/>
    </source>
</evidence>
<dbReference type="EC" id="4.2.1.19" evidence="11"/>
<dbReference type="EMBL" id="CP034873">
    <property type="protein sequence ID" value="QCI21422.1"/>
    <property type="molecule type" value="Genomic_DNA"/>
</dbReference>
<dbReference type="HAMAP" id="MF_01022">
    <property type="entry name" value="Bifunc_HisB"/>
    <property type="match status" value="1"/>
</dbReference>
<comment type="catalytic activity">
    <reaction evidence="11">
        <text>L-histidinol phosphate + H2O = L-histidinol + phosphate</text>
        <dbReference type="Rhea" id="RHEA:14465"/>
        <dbReference type="ChEBI" id="CHEBI:15377"/>
        <dbReference type="ChEBI" id="CHEBI:43474"/>
        <dbReference type="ChEBI" id="CHEBI:57699"/>
        <dbReference type="ChEBI" id="CHEBI:57980"/>
        <dbReference type="EC" id="3.1.3.15"/>
    </reaction>
</comment>
<dbReference type="InterPro" id="IPR020565">
    <property type="entry name" value="ImidazoleglycerP_deHydtase_CS"/>
</dbReference>
<comment type="cofactor">
    <cofactor evidence="11">
        <name>Mg(2+)</name>
        <dbReference type="ChEBI" id="CHEBI:18420"/>
    </cofactor>
</comment>
<evidence type="ECO:0000256" key="11">
    <source>
        <dbReference type="HAMAP-Rule" id="MF_01022"/>
    </source>
</evidence>
<dbReference type="NCBIfam" id="NF003937">
    <property type="entry name" value="PRK05446.1"/>
    <property type="match status" value="1"/>
</dbReference>
<feature type="binding site" evidence="11">
    <location>
        <position position="93"/>
    </location>
    <ligand>
        <name>Zn(2+)</name>
        <dbReference type="ChEBI" id="CHEBI:29105"/>
    </ligand>
</feature>
<comment type="pathway">
    <text evidence="11">Amino-acid biosynthesis; L-histidine biosynthesis; L-histidine from 5-phospho-alpha-D-ribose 1-diphosphate: step 8/9.</text>
</comment>
<evidence type="ECO:0000256" key="3">
    <source>
        <dbReference type="ARBA" id="ARBA00022605"/>
    </source>
</evidence>
<dbReference type="NCBIfam" id="NF002114">
    <property type="entry name" value="PRK00951.2-4"/>
    <property type="match status" value="1"/>
</dbReference>
<protein>
    <recommendedName>
        <fullName evidence="11">Histidine biosynthesis bifunctional protein HisB</fullName>
    </recommendedName>
    <domain>
        <recommendedName>
            <fullName evidence="11">Histidinol-phosphatase</fullName>
            <ecNumber evidence="11">3.1.3.15</ecNumber>
        </recommendedName>
    </domain>
    <domain>
        <recommendedName>
            <fullName evidence="11">Imidazoleglycerol-phosphate dehydratase</fullName>
            <shortName evidence="11">IGPD</shortName>
            <ecNumber evidence="11">4.2.1.19</ecNumber>
        </recommendedName>
    </domain>
</protein>
<dbReference type="NCBIfam" id="TIGR01656">
    <property type="entry name" value="Histidinol-ppas"/>
    <property type="match status" value="1"/>
</dbReference>
<reference evidence="12 13" key="2">
    <citation type="submission" date="2019-05" db="EMBL/GenBank/DDBJ databases">
        <title>Genome evolution of the obligate endosymbiont Buchnera aphidicola.</title>
        <authorList>
            <person name="Moran N.A."/>
        </authorList>
    </citation>
    <scope>NUCLEOTIDE SEQUENCE [LARGE SCALE GENOMIC DNA]</scope>
    <source>
        <strain evidence="12 13">Hta</strain>
    </source>
</reference>
<keyword evidence="2 11" id="KW-0963">Cytoplasm</keyword>
<dbReference type="FunFam" id="3.30.230.40:FF:000001">
    <property type="entry name" value="Imidazoleglycerol-phosphate dehydratase HisB"/>
    <property type="match status" value="1"/>
</dbReference>
<dbReference type="SUPFAM" id="SSF56784">
    <property type="entry name" value="HAD-like"/>
    <property type="match status" value="1"/>
</dbReference>
<dbReference type="InterPro" id="IPR006543">
    <property type="entry name" value="Histidinol-phos"/>
</dbReference>
<dbReference type="GO" id="GO:0000105">
    <property type="term" value="P:L-histidine biosynthetic process"/>
    <property type="evidence" value="ECO:0007669"/>
    <property type="project" value="UniProtKB-UniRule"/>
</dbReference>
<dbReference type="GO" id="GO:0046872">
    <property type="term" value="F:metal ion binding"/>
    <property type="evidence" value="ECO:0007669"/>
    <property type="project" value="UniProtKB-KW"/>
</dbReference>
<evidence type="ECO:0000313" key="13">
    <source>
        <dbReference type="Proteomes" id="UP000298773"/>
    </source>
</evidence>
<keyword evidence="8 11" id="KW-0368">Histidine biosynthesis</keyword>
<feature type="binding site" evidence="11">
    <location>
        <position position="11"/>
    </location>
    <ligand>
        <name>Mg(2+)</name>
        <dbReference type="ChEBI" id="CHEBI:18420"/>
    </ligand>
</feature>
<feature type="active site" description="Nucleophile" evidence="11">
    <location>
        <position position="9"/>
    </location>
</feature>
<evidence type="ECO:0000256" key="4">
    <source>
        <dbReference type="ARBA" id="ARBA00022723"/>
    </source>
</evidence>
<evidence type="ECO:0000256" key="1">
    <source>
        <dbReference type="ARBA" id="ARBA00005047"/>
    </source>
</evidence>
<keyword evidence="3 11" id="KW-0028">Amino-acid biosynthesis</keyword>
<evidence type="ECO:0000256" key="5">
    <source>
        <dbReference type="ARBA" id="ARBA00022801"/>
    </source>
</evidence>
<evidence type="ECO:0000256" key="9">
    <source>
        <dbReference type="ARBA" id="ARBA00023239"/>
    </source>
</evidence>
<dbReference type="Gene3D" id="3.30.230.40">
    <property type="entry name" value="Imidazole glycerol phosphate dehydratase, domain 1"/>
    <property type="match status" value="2"/>
</dbReference>
<dbReference type="InterPro" id="IPR020568">
    <property type="entry name" value="Ribosomal_Su5_D2-typ_SF"/>
</dbReference>
<comment type="catalytic activity">
    <reaction evidence="11">
        <text>D-erythro-1-(imidazol-4-yl)glycerol 3-phosphate = 3-(imidazol-4-yl)-2-oxopropyl phosphate + H2O</text>
        <dbReference type="Rhea" id="RHEA:11040"/>
        <dbReference type="ChEBI" id="CHEBI:15377"/>
        <dbReference type="ChEBI" id="CHEBI:57766"/>
        <dbReference type="ChEBI" id="CHEBI:58278"/>
        <dbReference type="EC" id="4.2.1.19"/>
    </reaction>
</comment>
<comment type="subcellular location">
    <subcellularLocation>
        <location evidence="11">Cytoplasm</location>
    </subcellularLocation>
</comment>
<dbReference type="PANTHER" id="PTHR23133">
    <property type="entry name" value="IMIDAZOLEGLYCEROL-PHOSPHATE DEHYDRATASE HIS7"/>
    <property type="match status" value="1"/>
</dbReference>
<dbReference type="PROSITE" id="PS00955">
    <property type="entry name" value="IGP_DEHYDRATASE_2"/>
    <property type="match status" value="1"/>
</dbReference>
<dbReference type="RefSeq" id="WP_158356393.1">
    <property type="nucleotide sequence ID" value="NZ_CP034873.1"/>
</dbReference>
<keyword evidence="4 11" id="KW-0479">Metal-binding</keyword>
<dbReference type="SUPFAM" id="SSF54211">
    <property type="entry name" value="Ribosomal protein S5 domain 2-like"/>
    <property type="match status" value="2"/>
</dbReference>
<feature type="binding site" evidence="11">
    <location>
        <position position="103"/>
    </location>
    <ligand>
        <name>Zn(2+)</name>
        <dbReference type="ChEBI" id="CHEBI:29105"/>
    </ligand>
</feature>
<evidence type="ECO:0000256" key="2">
    <source>
        <dbReference type="ARBA" id="ARBA00022490"/>
    </source>
</evidence>
<comment type="pathway">
    <text evidence="1 11">Amino-acid biosynthesis; L-histidine biosynthesis; L-histidine from 5-phospho-alpha-D-ribose 1-diphosphate: step 6/9.</text>
</comment>